<evidence type="ECO:0000313" key="2">
    <source>
        <dbReference type="Proteomes" id="UP000188268"/>
    </source>
</evidence>
<proteinExistence type="predicted"/>
<gene>
    <name evidence="1" type="ORF">CCACVL1_16602</name>
</gene>
<sequence>MAIRTIHSKGASCEILKSKWDSE</sequence>
<accession>A0A1R3HW30</accession>
<dbReference type="Proteomes" id="UP000188268">
    <property type="component" value="Unassembled WGS sequence"/>
</dbReference>
<protein>
    <submittedName>
        <fullName evidence="1">Uncharacterized protein</fullName>
    </submittedName>
</protein>
<reference evidence="1 2" key="1">
    <citation type="submission" date="2013-09" db="EMBL/GenBank/DDBJ databases">
        <title>Corchorus capsularis genome sequencing.</title>
        <authorList>
            <person name="Alam M."/>
            <person name="Haque M.S."/>
            <person name="Islam M.S."/>
            <person name="Emdad E.M."/>
            <person name="Islam M.M."/>
            <person name="Ahmed B."/>
            <person name="Halim A."/>
            <person name="Hossen Q.M.M."/>
            <person name="Hossain M.Z."/>
            <person name="Ahmed R."/>
            <person name="Khan M.M."/>
            <person name="Islam R."/>
            <person name="Rashid M.M."/>
            <person name="Khan S.A."/>
            <person name="Rahman M.S."/>
            <person name="Alam M."/>
        </authorList>
    </citation>
    <scope>NUCLEOTIDE SEQUENCE [LARGE SCALE GENOMIC DNA]</scope>
    <source>
        <strain evidence="2">cv. CVL-1</strain>
        <tissue evidence="1">Whole seedling</tissue>
    </source>
</reference>
<dbReference type="AlphaFoldDB" id="A0A1R3HW30"/>
<organism evidence="1 2">
    <name type="scientific">Corchorus capsularis</name>
    <name type="common">Jute</name>
    <dbReference type="NCBI Taxonomy" id="210143"/>
    <lineage>
        <taxon>Eukaryota</taxon>
        <taxon>Viridiplantae</taxon>
        <taxon>Streptophyta</taxon>
        <taxon>Embryophyta</taxon>
        <taxon>Tracheophyta</taxon>
        <taxon>Spermatophyta</taxon>
        <taxon>Magnoliopsida</taxon>
        <taxon>eudicotyledons</taxon>
        <taxon>Gunneridae</taxon>
        <taxon>Pentapetalae</taxon>
        <taxon>rosids</taxon>
        <taxon>malvids</taxon>
        <taxon>Malvales</taxon>
        <taxon>Malvaceae</taxon>
        <taxon>Grewioideae</taxon>
        <taxon>Apeibeae</taxon>
        <taxon>Corchorus</taxon>
    </lineage>
</organism>
<evidence type="ECO:0000313" key="1">
    <source>
        <dbReference type="EMBL" id="OMO74569.1"/>
    </source>
</evidence>
<name>A0A1R3HW30_COCAP</name>
<dbReference type="EMBL" id="AWWV01011091">
    <property type="protein sequence ID" value="OMO74569.1"/>
    <property type="molecule type" value="Genomic_DNA"/>
</dbReference>
<comment type="caution">
    <text evidence="1">The sequence shown here is derived from an EMBL/GenBank/DDBJ whole genome shotgun (WGS) entry which is preliminary data.</text>
</comment>
<keyword evidence="2" id="KW-1185">Reference proteome</keyword>
<dbReference type="Gramene" id="OMO74569">
    <property type="protein sequence ID" value="OMO74569"/>
    <property type="gene ID" value="CCACVL1_16602"/>
</dbReference>